<organism evidence="1 2">
    <name type="scientific">Neolentinus lepideus HHB14362 ss-1</name>
    <dbReference type="NCBI Taxonomy" id="1314782"/>
    <lineage>
        <taxon>Eukaryota</taxon>
        <taxon>Fungi</taxon>
        <taxon>Dikarya</taxon>
        <taxon>Basidiomycota</taxon>
        <taxon>Agaricomycotina</taxon>
        <taxon>Agaricomycetes</taxon>
        <taxon>Gloeophyllales</taxon>
        <taxon>Gloeophyllaceae</taxon>
        <taxon>Neolentinus</taxon>
    </lineage>
</organism>
<dbReference type="EMBL" id="KV425658">
    <property type="protein sequence ID" value="KZT18870.1"/>
    <property type="molecule type" value="Genomic_DNA"/>
</dbReference>
<evidence type="ECO:0000313" key="1">
    <source>
        <dbReference type="EMBL" id="KZT18870.1"/>
    </source>
</evidence>
<dbReference type="STRING" id="1314782.A0A165MWJ3"/>
<dbReference type="AlphaFoldDB" id="A0A165MWJ3"/>
<dbReference type="Proteomes" id="UP000076761">
    <property type="component" value="Unassembled WGS sequence"/>
</dbReference>
<evidence type="ECO:0000313" key="2">
    <source>
        <dbReference type="Proteomes" id="UP000076761"/>
    </source>
</evidence>
<dbReference type="InParanoid" id="A0A165MWJ3"/>
<gene>
    <name evidence="1" type="ORF">NEOLEDRAFT_1152311</name>
</gene>
<keyword evidence="2" id="KW-1185">Reference proteome</keyword>
<proteinExistence type="predicted"/>
<protein>
    <submittedName>
        <fullName evidence="1">Uncharacterized protein</fullName>
    </submittedName>
</protein>
<accession>A0A165MWJ3</accession>
<sequence>MTPRHPKKQKRNSPKAFEWVALSAEQASGQKDALSGFCQASDIYINHLVLTKKQEARLEELFTTGRIIDRVFGEEKEAQLQAAALLTSEWLDLDVLEALGNIWSFKWSIKTGNAKQNSRKTHQVLYQW</sequence>
<reference evidence="1 2" key="1">
    <citation type="journal article" date="2016" name="Mol. Biol. Evol.">
        <title>Comparative Genomics of Early-Diverging Mushroom-Forming Fungi Provides Insights into the Origins of Lignocellulose Decay Capabilities.</title>
        <authorList>
            <person name="Nagy L.G."/>
            <person name="Riley R."/>
            <person name="Tritt A."/>
            <person name="Adam C."/>
            <person name="Daum C."/>
            <person name="Floudas D."/>
            <person name="Sun H."/>
            <person name="Yadav J.S."/>
            <person name="Pangilinan J."/>
            <person name="Larsson K.H."/>
            <person name="Matsuura K."/>
            <person name="Barry K."/>
            <person name="Labutti K."/>
            <person name="Kuo R."/>
            <person name="Ohm R.A."/>
            <person name="Bhattacharya S.S."/>
            <person name="Shirouzu T."/>
            <person name="Yoshinaga Y."/>
            <person name="Martin F.M."/>
            <person name="Grigoriev I.V."/>
            <person name="Hibbett D.S."/>
        </authorList>
    </citation>
    <scope>NUCLEOTIDE SEQUENCE [LARGE SCALE GENOMIC DNA]</scope>
    <source>
        <strain evidence="1 2">HHB14362 ss-1</strain>
    </source>
</reference>
<name>A0A165MWJ3_9AGAM</name>